<proteinExistence type="predicted"/>
<gene>
    <name evidence="3" type="ORF">CIPAW_07G201500</name>
</gene>
<evidence type="ECO:0000313" key="3">
    <source>
        <dbReference type="EMBL" id="KAG6649284.1"/>
    </source>
</evidence>
<comment type="caution">
    <text evidence="3">The sequence shown here is derived from an EMBL/GenBank/DDBJ whole genome shotgun (WGS) entry which is preliminary data.</text>
</comment>
<name>A0A8T1Q455_CARIL</name>
<dbReference type="Proteomes" id="UP000811609">
    <property type="component" value="Chromosome 7"/>
</dbReference>
<feature type="chain" id="PRO_5035884038" evidence="2">
    <location>
        <begin position="26"/>
        <end position="203"/>
    </location>
</feature>
<reference evidence="3" key="1">
    <citation type="submission" date="2020-12" db="EMBL/GenBank/DDBJ databases">
        <title>WGS assembly of Carya illinoinensis cv. Pawnee.</title>
        <authorList>
            <person name="Platts A."/>
            <person name="Shu S."/>
            <person name="Wright S."/>
            <person name="Barry K."/>
            <person name="Edger P."/>
            <person name="Pires J.C."/>
            <person name="Schmutz J."/>
        </authorList>
    </citation>
    <scope>NUCLEOTIDE SEQUENCE</scope>
    <source>
        <tissue evidence="3">Leaf</tissue>
    </source>
</reference>
<keyword evidence="2" id="KW-0732">Signal</keyword>
<dbReference type="AlphaFoldDB" id="A0A8T1Q455"/>
<protein>
    <submittedName>
        <fullName evidence="3">Uncharacterized protein</fullName>
    </submittedName>
</protein>
<evidence type="ECO:0000256" key="2">
    <source>
        <dbReference type="SAM" id="SignalP"/>
    </source>
</evidence>
<keyword evidence="1" id="KW-1133">Transmembrane helix</keyword>
<accession>A0A8T1Q455</accession>
<keyword evidence="1" id="KW-0812">Transmembrane</keyword>
<feature type="signal peptide" evidence="2">
    <location>
        <begin position="1"/>
        <end position="25"/>
    </location>
</feature>
<keyword evidence="1" id="KW-0472">Membrane</keyword>
<evidence type="ECO:0000313" key="4">
    <source>
        <dbReference type="Proteomes" id="UP000811609"/>
    </source>
</evidence>
<sequence>MRLRVHSTFSLLYILSIIFNGRTSSQSQMADSKFLNVGEELLRETLPLQMGLRLYQLQGLKPYTWYEVKISYPASIPASFSLQLKRGKSNSVLNHYRRLLNTEKLIFRTESLESLSNEDGIYVLVTVEPEGIVAIPHVQERLFIIFNIVCDELLLGIPHKAWWVVVLVFLCLGLAFIIPSFLPSYLLQESQSPRIKQKFPKAS</sequence>
<dbReference type="PANTHER" id="PTHR35465">
    <property type="entry name" value="CAVEOLIN-1 PROTEIN"/>
    <property type="match status" value="1"/>
</dbReference>
<keyword evidence="4" id="KW-1185">Reference proteome</keyword>
<organism evidence="3 4">
    <name type="scientific">Carya illinoinensis</name>
    <name type="common">Pecan</name>
    <dbReference type="NCBI Taxonomy" id="32201"/>
    <lineage>
        <taxon>Eukaryota</taxon>
        <taxon>Viridiplantae</taxon>
        <taxon>Streptophyta</taxon>
        <taxon>Embryophyta</taxon>
        <taxon>Tracheophyta</taxon>
        <taxon>Spermatophyta</taxon>
        <taxon>Magnoliopsida</taxon>
        <taxon>eudicotyledons</taxon>
        <taxon>Gunneridae</taxon>
        <taxon>Pentapetalae</taxon>
        <taxon>rosids</taxon>
        <taxon>fabids</taxon>
        <taxon>Fagales</taxon>
        <taxon>Juglandaceae</taxon>
        <taxon>Carya</taxon>
    </lineage>
</organism>
<feature type="transmembrane region" description="Helical" evidence="1">
    <location>
        <begin position="161"/>
        <end position="187"/>
    </location>
</feature>
<evidence type="ECO:0000256" key="1">
    <source>
        <dbReference type="SAM" id="Phobius"/>
    </source>
</evidence>
<dbReference type="EMBL" id="CM031815">
    <property type="protein sequence ID" value="KAG6649284.1"/>
    <property type="molecule type" value="Genomic_DNA"/>
</dbReference>
<dbReference type="PANTHER" id="PTHR35465:SF1">
    <property type="entry name" value="PHOSPHATIDYLINOSITOL-GLYCAN BIOSYNTHESIS CLASS X PROTEIN"/>
    <property type="match status" value="1"/>
</dbReference>